<dbReference type="GO" id="GO:0005739">
    <property type="term" value="C:mitochondrion"/>
    <property type="evidence" value="ECO:0007669"/>
    <property type="project" value="UniProtKB-SubCell"/>
</dbReference>
<dbReference type="EMBL" id="LLZZ01000132">
    <property type="protein sequence ID" value="KTB01080.1"/>
    <property type="molecule type" value="Genomic_DNA"/>
</dbReference>
<evidence type="ECO:0000256" key="2">
    <source>
        <dbReference type="ARBA" id="ARBA00010579"/>
    </source>
</evidence>
<comment type="caution">
    <text evidence="6">The sequence shown here is derived from an EMBL/GenBank/DDBJ whole genome shotgun (WGS) entry which is preliminary data.</text>
</comment>
<reference evidence="6 7" key="1">
    <citation type="submission" date="2015-10" db="EMBL/GenBank/DDBJ databases">
        <title>Draft genomes sequences of Candida glabrata isolates 1A, 1B, 2A, 2B, 3A and 3B.</title>
        <authorList>
            <person name="Haavelsrud O.E."/>
            <person name="Gaustad P."/>
        </authorList>
    </citation>
    <scope>NUCLEOTIDE SEQUENCE [LARGE SCALE GENOMIC DNA]</scope>
    <source>
        <strain evidence="6">910700640</strain>
    </source>
</reference>
<evidence type="ECO:0000313" key="7">
    <source>
        <dbReference type="Proteomes" id="UP000054886"/>
    </source>
</evidence>
<keyword evidence="5" id="KW-0732">Signal</keyword>
<feature type="compositionally biased region" description="Polar residues" evidence="4">
    <location>
        <begin position="53"/>
        <end position="73"/>
    </location>
</feature>
<feature type="region of interest" description="Disordered" evidence="4">
    <location>
        <begin position="52"/>
        <end position="90"/>
    </location>
</feature>
<evidence type="ECO:0000256" key="3">
    <source>
        <dbReference type="ARBA" id="ARBA00023128"/>
    </source>
</evidence>
<dbReference type="AlphaFoldDB" id="A0A0W0E4B2"/>
<evidence type="ECO:0000256" key="4">
    <source>
        <dbReference type="SAM" id="MobiDB-lite"/>
    </source>
</evidence>
<protein>
    <submittedName>
        <fullName evidence="6">Beta-glucosidase-like protein NCA3, mitochondrial</fullName>
    </submittedName>
</protein>
<comment type="subcellular location">
    <subcellularLocation>
        <location evidence="1">Mitochondrion</location>
    </subcellularLocation>
</comment>
<dbReference type="VEuPathDB" id="FungiDB:GVI51_L05291"/>
<sequence length="346" mass="36127">MKFNCVLLAASMVAAAPSPKHDHEDRHAIKRDVDVVTVVEYVGADDGNGFDVKTSTKAQPSSVATSTRKTLQPSSSSSSSSSSSNGGSGSFKDGTIPCSQFPNVDNVVAVDWVGLGGWASVMNFDGSYGQSCSDGLYCSYACKPGYSKTQWPSEQPSDGKAIGGLLCKNGYLYRTNTNADSLCQQDIQSANAKNTLGKSVALCRTDYPGSENMVVPTVVDAGSSQPMSVIDSDSYYQWQGKKTSAQYYVNNAGVSKEQGCVWGDAASGNGNYAPLIFGSGKSNGVTYLSITKNPNSNSAANFNVKIEGADGADVGGTCVYENGQFSSGSDGCTVAVKSGVANFIFY</sequence>
<organism evidence="6 7">
    <name type="scientific">Candida glabrata</name>
    <name type="common">Yeast</name>
    <name type="synonym">Torulopsis glabrata</name>
    <dbReference type="NCBI Taxonomy" id="5478"/>
    <lineage>
        <taxon>Eukaryota</taxon>
        <taxon>Fungi</taxon>
        <taxon>Dikarya</taxon>
        <taxon>Ascomycota</taxon>
        <taxon>Saccharomycotina</taxon>
        <taxon>Saccharomycetes</taxon>
        <taxon>Saccharomycetales</taxon>
        <taxon>Saccharomycetaceae</taxon>
        <taxon>Nakaseomyces</taxon>
    </lineage>
</organism>
<dbReference type="InterPro" id="IPR051526">
    <property type="entry name" value="Beta-Glucosidase_SUN"/>
</dbReference>
<dbReference type="InterPro" id="IPR005556">
    <property type="entry name" value="SUN"/>
</dbReference>
<evidence type="ECO:0000256" key="1">
    <source>
        <dbReference type="ARBA" id="ARBA00004173"/>
    </source>
</evidence>
<dbReference type="VEuPathDB" id="FungiDB:CAGL0L05434g"/>
<evidence type="ECO:0000256" key="5">
    <source>
        <dbReference type="SAM" id="SignalP"/>
    </source>
</evidence>
<evidence type="ECO:0000313" key="6">
    <source>
        <dbReference type="EMBL" id="KTB01080.1"/>
    </source>
</evidence>
<dbReference type="GO" id="GO:0009986">
    <property type="term" value="C:cell surface"/>
    <property type="evidence" value="ECO:0007669"/>
    <property type="project" value="TreeGrafter"/>
</dbReference>
<feature type="chain" id="PRO_5012859361" evidence="5">
    <location>
        <begin position="16"/>
        <end position="346"/>
    </location>
</feature>
<dbReference type="GO" id="GO:0031505">
    <property type="term" value="P:fungal-type cell wall organization"/>
    <property type="evidence" value="ECO:0007669"/>
    <property type="project" value="TreeGrafter"/>
</dbReference>
<dbReference type="Pfam" id="PF03856">
    <property type="entry name" value="SUN"/>
    <property type="match status" value="1"/>
</dbReference>
<comment type="similarity">
    <text evidence="2">Belongs to the SUN family.</text>
</comment>
<keyword evidence="3" id="KW-0496">Mitochondrion</keyword>
<accession>A0A0W0E4B2</accession>
<feature type="compositionally biased region" description="Low complexity" evidence="4">
    <location>
        <begin position="74"/>
        <end position="85"/>
    </location>
</feature>
<dbReference type="Proteomes" id="UP000054886">
    <property type="component" value="Unassembled WGS sequence"/>
</dbReference>
<dbReference type="PANTHER" id="PTHR31316">
    <property type="entry name" value="BETA-GLUCOSIDASE-LIKE PROTEIN NCA3, MITOCHONDRIAL-RELATED"/>
    <property type="match status" value="1"/>
</dbReference>
<gene>
    <name evidence="6" type="ORF">AO440_004665</name>
</gene>
<dbReference type="VEuPathDB" id="FungiDB:B1J91_L05434g"/>
<proteinExistence type="inferred from homology"/>
<name>A0A0W0E4B2_CANGB</name>
<dbReference type="GO" id="GO:0009277">
    <property type="term" value="C:fungal-type cell wall"/>
    <property type="evidence" value="ECO:0007669"/>
    <property type="project" value="TreeGrafter"/>
</dbReference>
<dbReference type="VEuPathDB" id="FungiDB:GWK60_L09801"/>
<feature type="signal peptide" evidence="5">
    <location>
        <begin position="1"/>
        <end position="15"/>
    </location>
</feature>
<dbReference type="PANTHER" id="PTHR31316:SF2">
    <property type="entry name" value="BETA-GLUCOSIDASE-LIKE PROTEIN NCA3, MITOCHONDRIAL-RELATED"/>
    <property type="match status" value="1"/>
</dbReference>